<protein>
    <recommendedName>
        <fullName evidence="3">Cog7p</fullName>
    </recommendedName>
</protein>
<dbReference type="EMBL" id="OX365763">
    <property type="protein sequence ID" value="CAI4039263.1"/>
    <property type="molecule type" value="Genomic_DNA"/>
</dbReference>
<evidence type="ECO:0000313" key="1">
    <source>
        <dbReference type="EMBL" id="CAI4039263.1"/>
    </source>
</evidence>
<accession>A0AA35IZB3</accession>
<name>A0AA35IZB3_SACMI</name>
<dbReference type="GeneID" id="80918474"/>
<evidence type="ECO:0000313" key="2">
    <source>
        <dbReference type="Proteomes" id="UP001161438"/>
    </source>
</evidence>
<evidence type="ECO:0008006" key="3">
    <source>
        <dbReference type="Google" id="ProtNLM"/>
    </source>
</evidence>
<proteinExistence type="predicted"/>
<dbReference type="Proteomes" id="UP001161438">
    <property type="component" value="Chromosome 7"/>
</dbReference>
<dbReference type="AlphaFoldDB" id="A0AA35IZB3"/>
<dbReference type="Gene3D" id="6.10.250.2790">
    <property type="match status" value="1"/>
</dbReference>
<keyword evidence="2" id="KW-1185">Reference proteome</keyword>
<reference evidence="1" key="1">
    <citation type="submission" date="2022-10" db="EMBL/GenBank/DDBJ databases">
        <authorList>
            <person name="Byrne P K."/>
        </authorList>
    </citation>
    <scope>NUCLEOTIDE SEQUENCE</scope>
    <source>
        <strain evidence="1">IFO1815</strain>
    </source>
</reference>
<sequence>MADLTVADDDDILSMFFDEEFVPHAFVDILLSNALNEDQIQTQSVSSLLLTRLDFYTKNLTKELENTIWNLNKLSQTLPRTWVSTKYHEESVKDDFPLYSNELLRSSKLEYYLDTLASAVRALETGMQNVTERLGEIDQENDDNISVRQQLQSLMLIKERIEKVIYYLEQIKTVTNISATSENENATNVGTDLSISDFRTSLKALEHTIDESLSLAIDNEAKDETNTDLIRRIDSLSEMKSLFKGLDKFFAEYATFSESIKLKAQSYLSTKDTNEELIS</sequence>
<dbReference type="RefSeq" id="XP_056082378.1">
    <property type="nucleotide sequence ID" value="XM_056222715.1"/>
</dbReference>
<organism evidence="1 2">
    <name type="scientific">Saccharomyces mikatae IFO 1815</name>
    <dbReference type="NCBI Taxonomy" id="226126"/>
    <lineage>
        <taxon>Eukaryota</taxon>
        <taxon>Fungi</taxon>
        <taxon>Dikarya</taxon>
        <taxon>Ascomycota</taxon>
        <taxon>Saccharomycotina</taxon>
        <taxon>Saccharomycetes</taxon>
        <taxon>Saccharomycetales</taxon>
        <taxon>Saccharomycetaceae</taxon>
        <taxon>Saccharomyces</taxon>
    </lineage>
</organism>
<gene>
    <name evidence="1" type="primary">SMKI07G2440</name>
    <name evidence="1" type="ORF">SMKI_07G2440</name>
</gene>